<evidence type="ECO:0000313" key="1">
    <source>
        <dbReference type="EMBL" id="RZC70708.1"/>
    </source>
</evidence>
<protein>
    <submittedName>
        <fullName evidence="1">Uncharacterized protein</fullName>
    </submittedName>
</protein>
<dbReference type="Proteomes" id="UP000316621">
    <property type="component" value="Chromosome 7"/>
</dbReference>
<keyword evidence="2" id="KW-1185">Reference proteome</keyword>
<dbReference type="STRING" id="3469.A0A4Y7KF91"/>
<accession>A0A4Y7KF91</accession>
<proteinExistence type="predicted"/>
<dbReference type="InterPro" id="IPR006740">
    <property type="entry name" value="DUF604"/>
</dbReference>
<sequence length="140" mass="16236">MLSTDKVFKSLFLKWFLVRDKKPNTLFVTSPPYKVSEYANTKSAVRIARIVLERDDDTVFFPDNRVSVLSKYDHNQMYYIRDNSEIVEQDVSHSYNMAYMVVVKLDDCISRYSYMHGSDERISACVADIGALTKEAGFHQ</sequence>
<dbReference type="PANTHER" id="PTHR10811">
    <property type="entry name" value="FRINGE-RELATED"/>
    <property type="match status" value="1"/>
</dbReference>
<evidence type="ECO:0000313" key="2">
    <source>
        <dbReference type="Proteomes" id="UP000316621"/>
    </source>
</evidence>
<dbReference type="Pfam" id="PF04646">
    <property type="entry name" value="DUF604"/>
    <property type="match status" value="1"/>
</dbReference>
<gene>
    <name evidence="1" type="ORF">C5167_033858</name>
</gene>
<dbReference type="Gene3D" id="3.90.550.50">
    <property type="match status" value="1"/>
</dbReference>
<reference evidence="1 2" key="1">
    <citation type="journal article" date="2018" name="Science">
        <title>The opium poppy genome and morphinan production.</title>
        <authorList>
            <person name="Guo L."/>
            <person name="Winzer T."/>
            <person name="Yang X."/>
            <person name="Li Y."/>
            <person name="Ning Z."/>
            <person name="He Z."/>
            <person name="Teodor R."/>
            <person name="Lu Y."/>
            <person name="Bowser T.A."/>
            <person name="Graham I.A."/>
            <person name="Ye K."/>
        </authorList>
    </citation>
    <scope>NUCLEOTIDE SEQUENCE [LARGE SCALE GENOMIC DNA]</scope>
    <source>
        <strain evidence="2">cv. HN1</strain>
        <tissue evidence="1">Leaves</tissue>
    </source>
</reference>
<dbReference type="EMBL" id="CM010721">
    <property type="protein sequence ID" value="RZC70708.1"/>
    <property type="molecule type" value="Genomic_DNA"/>
</dbReference>
<dbReference type="AlphaFoldDB" id="A0A4Y7KF91"/>
<organism evidence="1 2">
    <name type="scientific">Papaver somniferum</name>
    <name type="common">Opium poppy</name>
    <dbReference type="NCBI Taxonomy" id="3469"/>
    <lineage>
        <taxon>Eukaryota</taxon>
        <taxon>Viridiplantae</taxon>
        <taxon>Streptophyta</taxon>
        <taxon>Embryophyta</taxon>
        <taxon>Tracheophyta</taxon>
        <taxon>Spermatophyta</taxon>
        <taxon>Magnoliopsida</taxon>
        <taxon>Ranunculales</taxon>
        <taxon>Papaveraceae</taxon>
        <taxon>Papaveroideae</taxon>
        <taxon>Papaver</taxon>
    </lineage>
</organism>
<name>A0A4Y7KF91_PAPSO</name>
<dbReference type="Gramene" id="RZC70708">
    <property type="protein sequence ID" value="RZC70708"/>
    <property type="gene ID" value="C5167_033858"/>
</dbReference>
<feature type="non-terminal residue" evidence="1">
    <location>
        <position position="140"/>
    </location>
</feature>